<dbReference type="Gene3D" id="2.130.10.130">
    <property type="entry name" value="Integrin alpha, N-terminal"/>
    <property type="match status" value="2"/>
</dbReference>
<dbReference type="EMBL" id="CP114040">
    <property type="protein sequence ID" value="WAS99364.1"/>
    <property type="molecule type" value="Genomic_DNA"/>
</dbReference>
<evidence type="ECO:0000256" key="1">
    <source>
        <dbReference type="ARBA" id="ARBA00022729"/>
    </source>
</evidence>
<dbReference type="Pfam" id="PF13517">
    <property type="entry name" value="FG-GAP_3"/>
    <property type="match status" value="2"/>
</dbReference>
<organism evidence="3 4">
    <name type="scientific">Nannocystis punicea</name>
    <dbReference type="NCBI Taxonomy" id="2995304"/>
    <lineage>
        <taxon>Bacteria</taxon>
        <taxon>Pseudomonadati</taxon>
        <taxon>Myxococcota</taxon>
        <taxon>Polyangia</taxon>
        <taxon>Nannocystales</taxon>
        <taxon>Nannocystaceae</taxon>
        <taxon>Nannocystis</taxon>
    </lineage>
</organism>
<dbReference type="RefSeq" id="WP_269041725.1">
    <property type="nucleotide sequence ID" value="NZ_CP114040.1"/>
</dbReference>
<accession>A0ABY7HKA6</accession>
<evidence type="ECO:0000313" key="4">
    <source>
        <dbReference type="Proteomes" id="UP001164459"/>
    </source>
</evidence>
<dbReference type="PANTHER" id="PTHR46580">
    <property type="entry name" value="SENSOR KINASE-RELATED"/>
    <property type="match status" value="1"/>
</dbReference>
<proteinExistence type="predicted"/>
<sequence>MQPRPHSIALALVFLTAAPGCDWLDWHPGESSTSGGDGSDSDSDSDSDGGPPAPTCDLVDTIVPPATCLNGAVEPGELCFVIGSGATQPPNGVVSTIALPLDGSSGSDLLISHEDGTVSGLLFAAVPWLQTSGLSWPQSFSGGTLSLRAVGDFNEDGHLDVAAHIDGPTDSIQILLLDGAGNLVGESVALTGAELLGPDLFDADGDGHLDLVVIAPGELEDVIALRGDGTGQFEVSPQFGWSDAIERYAIGALQADGAVNDVVWALPAGELTILMAGPGDALFSEELGPDAEVLDLAVADLDGDGDGEIVALLTDTIHHTSEVAVLEFDAPSESFTDTRYPVGCGSVLLEIGDLDADGVLDLAAAAPGSPTGSVSIRRGDGQGGFAGLLTVGFGSDIDTLHIVDLNGDGLADLAGSSRADGSIDYSPNRP</sequence>
<dbReference type="InterPro" id="IPR028994">
    <property type="entry name" value="Integrin_alpha_N"/>
</dbReference>
<dbReference type="SUPFAM" id="SSF69318">
    <property type="entry name" value="Integrin alpha N-terminal domain"/>
    <property type="match status" value="1"/>
</dbReference>
<dbReference type="PANTHER" id="PTHR46580:SF4">
    <property type="entry name" value="ATP_GTP-BINDING PROTEIN"/>
    <property type="match status" value="1"/>
</dbReference>
<keyword evidence="1" id="KW-0732">Signal</keyword>
<feature type="region of interest" description="Disordered" evidence="2">
    <location>
        <begin position="26"/>
        <end position="55"/>
    </location>
</feature>
<protein>
    <submittedName>
        <fullName evidence="3">VCBS repeat-containing protein</fullName>
    </submittedName>
</protein>
<dbReference type="InterPro" id="IPR013517">
    <property type="entry name" value="FG-GAP"/>
</dbReference>
<name>A0ABY7HKA6_9BACT</name>
<evidence type="ECO:0000256" key="2">
    <source>
        <dbReference type="SAM" id="MobiDB-lite"/>
    </source>
</evidence>
<reference evidence="3" key="1">
    <citation type="submission" date="2022-11" db="EMBL/GenBank/DDBJ databases">
        <title>Minimal conservation of predation-associated metabolite biosynthetic gene clusters underscores biosynthetic potential of Myxococcota including descriptions for ten novel species: Archangium lansinium sp. nov., Myxococcus landrumus sp. nov., Nannocystis bai.</title>
        <authorList>
            <person name="Ahearne A."/>
            <person name="Stevens C."/>
            <person name="Dowd S."/>
        </authorList>
    </citation>
    <scope>NUCLEOTIDE SEQUENCE</scope>
    <source>
        <strain evidence="3">Fl3</strain>
    </source>
</reference>
<dbReference type="Proteomes" id="UP001164459">
    <property type="component" value="Chromosome"/>
</dbReference>
<keyword evidence="4" id="KW-1185">Reference proteome</keyword>
<evidence type="ECO:0000313" key="3">
    <source>
        <dbReference type="EMBL" id="WAS99364.1"/>
    </source>
</evidence>
<gene>
    <name evidence="3" type="ORF">O0S08_24820</name>
</gene>